<evidence type="ECO:0000256" key="13">
    <source>
        <dbReference type="PIRSR" id="PIRSR611863-3"/>
    </source>
</evidence>
<evidence type="ECO:0000256" key="8">
    <source>
        <dbReference type="ARBA" id="ARBA00023299"/>
    </source>
</evidence>
<dbReference type="GO" id="GO:0006564">
    <property type="term" value="P:L-serine biosynthetic process"/>
    <property type="evidence" value="ECO:0007669"/>
    <property type="project" value="UniProtKB-KW"/>
</dbReference>
<evidence type="ECO:0000313" key="14">
    <source>
        <dbReference type="EMBL" id="SHI80579.1"/>
    </source>
</evidence>
<keyword evidence="7" id="KW-0460">Magnesium</keyword>
<dbReference type="Gene3D" id="3.40.50.1000">
    <property type="entry name" value="HAD superfamily/HAD-like"/>
    <property type="match status" value="1"/>
</dbReference>
<organism evidence="14 15">
    <name type="scientific">Butyrivibrio fibrisolvens DSM 3071</name>
    <dbReference type="NCBI Taxonomy" id="1121131"/>
    <lineage>
        <taxon>Bacteria</taxon>
        <taxon>Bacillati</taxon>
        <taxon>Bacillota</taxon>
        <taxon>Clostridia</taxon>
        <taxon>Lachnospirales</taxon>
        <taxon>Lachnospiraceae</taxon>
        <taxon>Butyrivibrio</taxon>
    </lineage>
</organism>
<feature type="binding site" evidence="13">
    <location>
        <position position="7"/>
    </location>
    <ligand>
        <name>Mg(2+)</name>
        <dbReference type="ChEBI" id="CHEBI:18420"/>
    </ligand>
</feature>
<dbReference type="NCBIfam" id="TIGR01488">
    <property type="entry name" value="HAD-SF-IB"/>
    <property type="match status" value="1"/>
</dbReference>
<feature type="binding site" evidence="12">
    <location>
        <position position="155"/>
    </location>
    <ligand>
        <name>substrate</name>
    </ligand>
</feature>
<evidence type="ECO:0000256" key="5">
    <source>
        <dbReference type="ARBA" id="ARBA00022723"/>
    </source>
</evidence>
<dbReference type="GO" id="GO:0036424">
    <property type="term" value="F:L-phosphoserine phosphatase activity"/>
    <property type="evidence" value="ECO:0007669"/>
    <property type="project" value="TreeGrafter"/>
</dbReference>
<dbReference type="GO" id="GO:0000287">
    <property type="term" value="F:magnesium ion binding"/>
    <property type="evidence" value="ECO:0007669"/>
    <property type="project" value="TreeGrafter"/>
</dbReference>
<dbReference type="InterPro" id="IPR011863">
    <property type="entry name" value="HSK-PSP"/>
</dbReference>
<accession>A0A1M6E5D6</accession>
<dbReference type="EMBL" id="FQXK01000041">
    <property type="protein sequence ID" value="SHI80579.1"/>
    <property type="molecule type" value="Genomic_DNA"/>
</dbReference>
<feature type="active site" description="Nucleophile" evidence="11">
    <location>
        <position position="7"/>
    </location>
</feature>
<name>A0A1M6E5D6_BUTFI</name>
<evidence type="ECO:0000313" key="15">
    <source>
        <dbReference type="Proteomes" id="UP000184278"/>
    </source>
</evidence>
<evidence type="ECO:0000256" key="12">
    <source>
        <dbReference type="PIRSR" id="PIRSR611863-2"/>
    </source>
</evidence>
<keyword evidence="15" id="KW-1185">Reference proteome</keyword>
<proteinExistence type="inferred from homology"/>
<dbReference type="RefSeq" id="WP_073389909.1">
    <property type="nucleotide sequence ID" value="NZ_FQXK01000041.1"/>
</dbReference>
<evidence type="ECO:0000256" key="3">
    <source>
        <dbReference type="ARBA" id="ARBA00012640"/>
    </source>
</evidence>
<evidence type="ECO:0000256" key="9">
    <source>
        <dbReference type="ARBA" id="ARBA00048138"/>
    </source>
</evidence>
<dbReference type="NCBIfam" id="NF010109">
    <property type="entry name" value="PRK13582.1"/>
    <property type="match status" value="1"/>
</dbReference>
<sequence>MFVTCLDLEGVLVPEIWIAFSKASGIPELTKTTRDEPDYDKLMKWRLGILKEHGLGLKEIQETIATIDPMPGAKEFLDELRSFTQVIIISDTFQEFASPLMKKLGMPTIFCNSLEVAEDGEITGFKMRCDHSKLSTVRALQSIGFETIASGDSYNDLEMIKASKAGFLFKSTDKIKADNPDLPAFENYDDLMKAIKGAINS</sequence>
<dbReference type="InterPro" id="IPR036412">
    <property type="entry name" value="HAD-like_sf"/>
</dbReference>
<keyword evidence="5" id="KW-0479">Metal-binding</keyword>
<gene>
    <name evidence="14" type="ORF">SAMN02745229_03663</name>
</gene>
<feature type="binding site" evidence="12">
    <location>
        <begin position="90"/>
        <end position="91"/>
    </location>
    <ligand>
        <name>substrate</name>
    </ligand>
</feature>
<dbReference type="STRING" id="1121131.SAMN02745229_03663"/>
<dbReference type="InterPro" id="IPR050582">
    <property type="entry name" value="HAD-like_SerB"/>
</dbReference>
<reference evidence="15" key="1">
    <citation type="submission" date="2016-11" db="EMBL/GenBank/DDBJ databases">
        <authorList>
            <person name="Varghese N."/>
            <person name="Submissions S."/>
        </authorList>
    </citation>
    <scope>NUCLEOTIDE SEQUENCE [LARGE SCALE GENOMIC DNA]</scope>
    <source>
        <strain evidence="15">DSM 3071</strain>
    </source>
</reference>
<protein>
    <recommendedName>
        <fullName evidence="3">phosphoserine phosphatase</fullName>
        <ecNumber evidence="3">3.1.3.3</ecNumber>
    </recommendedName>
</protein>
<evidence type="ECO:0000256" key="10">
    <source>
        <dbReference type="ARBA" id="ARBA00048523"/>
    </source>
</evidence>
<comment type="catalytic activity">
    <reaction evidence="10">
        <text>O-phospho-D-serine + H2O = D-serine + phosphate</text>
        <dbReference type="Rhea" id="RHEA:24873"/>
        <dbReference type="ChEBI" id="CHEBI:15377"/>
        <dbReference type="ChEBI" id="CHEBI:35247"/>
        <dbReference type="ChEBI" id="CHEBI:43474"/>
        <dbReference type="ChEBI" id="CHEBI:58680"/>
        <dbReference type="EC" id="3.1.3.3"/>
    </reaction>
</comment>
<dbReference type="Gene3D" id="3.90.1470.10">
    <property type="entry name" value="thrh gene product, domain 2"/>
    <property type="match status" value="1"/>
</dbReference>
<dbReference type="PANTHER" id="PTHR43344:SF2">
    <property type="entry name" value="PHOSPHOSERINE PHOSPHATASE"/>
    <property type="match status" value="1"/>
</dbReference>
<keyword evidence="6" id="KW-0378">Hydrolase</keyword>
<dbReference type="Pfam" id="PF00702">
    <property type="entry name" value="Hydrolase"/>
    <property type="match status" value="1"/>
</dbReference>
<feature type="binding site" evidence="12">
    <location>
        <position position="46"/>
    </location>
    <ligand>
        <name>substrate</name>
    </ligand>
</feature>
<evidence type="ECO:0000256" key="6">
    <source>
        <dbReference type="ARBA" id="ARBA00022801"/>
    </source>
</evidence>
<dbReference type="InterPro" id="IPR023214">
    <property type="entry name" value="HAD_sf"/>
</dbReference>
<keyword evidence="4" id="KW-0028">Amino-acid biosynthesis</keyword>
<feature type="binding site" evidence="12">
    <location>
        <position position="15"/>
    </location>
    <ligand>
        <name>substrate</name>
    </ligand>
</feature>
<comment type="similarity">
    <text evidence="2">Belongs to the HAD-like hydrolase superfamily. SerB family.</text>
</comment>
<feature type="binding site" evidence="12">
    <location>
        <position position="133"/>
    </location>
    <ligand>
        <name>substrate</name>
    </ligand>
</feature>
<dbReference type="GeneID" id="89508236"/>
<evidence type="ECO:0000256" key="4">
    <source>
        <dbReference type="ARBA" id="ARBA00022605"/>
    </source>
</evidence>
<dbReference type="Proteomes" id="UP000184278">
    <property type="component" value="Unassembled WGS sequence"/>
</dbReference>
<comment type="catalytic activity">
    <reaction evidence="9">
        <text>O-phospho-L-serine + H2O = L-serine + phosphate</text>
        <dbReference type="Rhea" id="RHEA:21208"/>
        <dbReference type="ChEBI" id="CHEBI:15377"/>
        <dbReference type="ChEBI" id="CHEBI:33384"/>
        <dbReference type="ChEBI" id="CHEBI:43474"/>
        <dbReference type="ChEBI" id="CHEBI:57524"/>
        <dbReference type="EC" id="3.1.3.3"/>
    </reaction>
</comment>
<comment type="cofactor">
    <cofactor evidence="13">
        <name>Mg(2+)</name>
        <dbReference type="ChEBI" id="CHEBI:18420"/>
    </cofactor>
    <text evidence="13">Binds 1 Mg(2+) ion per subunit.</text>
</comment>
<feature type="binding site" evidence="13">
    <location>
        <position position="9"/>
    </location>
    <ligand>
        <name>Mg(2+)</name>
        <dbReference type="ChEBI" id="CHEBI:18420"/>
    </ligand>
</feature>
<dbReference type="OrthoDB" id="9801134at2"/>
<dbReference type="EC" id="3.1.3.3" evidence="3"/>
<evidence type="ECO:0000256" key="2">
    <source>
        <dbReference type="ARBA" id="ARBA00009184"/>
    </source>
</evidence>
<dbReference type="AlphaFoldDB" id="A0A1M6E5D6"/>
<keyword evidence="8" id="KW-0718">Serine biosynthesis</keyword>
<dbReference type="PANTHER" id="PTHR43344">
    <property type="entry name" value="PHOSPHOSERINE PHOSPHATASE"/>
    <property type="match status" value="1"/>
</dbReference>
<dbReference type="SUPFAM" id="SSF56784">
    <property type="entry name" value="HAD-like"/>
    <property type="match status" value="1"/>
</dbReference>
<feature type="active site" description="Proton donor" evidence="11">
    <location>
        <position position="9"/>
    </location>
</feature>
<comment type="pathway">
    <text evidence="1">Amino-acid biosynthesis; L-serine biosynthesis; L-serine from 3-phospho-D-glycerate: step 3/3.</text>
</comment>
<evidence type="ECO:0000256" key="11">
    <source>
        <dbReference type="PIRSR" id="PIRSR611863-1"/>
    </source>
</evidence>
<dbReference type="GO" id="GO:0005737">
    <property type="term" value="C:cytoplasm"/>
    <property type="evidence" value="ECO:0007669"/>
    <property type="project" value="TreeGrafter"/>
</dbReference>
<dbReference type="NCBIfam" id="TIGR02137">
    <property type="entry name" value="HSK-PSP"/>
    <property type="match status" value="1"/>
</dbReference>
<feature type="binding site" evidence="13">
    <location>
        <position position="152"/>
    </location>
    <ligand>
        <name>Mg(2+)</name>
        <dbReference type="ChEBI" id="CHEBI:18420"/>
    </ligand>
</feature>
<evidence type="ECO:0000256" key="1">
    <source>
        <dbReference type="ARBA" id="ARBA00005135"/>
    </source>
</evidence>
<evidence type="ECO:0000256" key="7">
    <source>
        <dbReference type="ARBA" id="ARBA00022842"/>
    </source>
</evidence>